<dbReference type="Gene3D" id="3.30.420.40">
    <property type="match status" value="2"/>
</dbReference>
<keyword evidence="5" id="KW-0346">Stress response</keyword>
<comment type="similarity">
    <text evidence="1 4">Belongs to the heat shock protein 70 family.</text>
</comment>
<dbReference type="GO" id="GO:0140662">
    <property type="term" value="F:ATP-dependent protein folding chaperone"/>
    <property type="evidence" value="ECO:0007669"/>
    <property type="project" value="InterPro"/>
</dbReference>
<dbReference type="PRINTS" id="PR00301">
    <property type="entry name" value="HEATSHOCK70"/>
</dbReference>
<accession>A0AAE0BH80</accession>
<proteinExistence type="inferred from homology"/>
<dbReference type="SUPFAM" id="SSF53067">
    <property type="entry name" value="Actin-like ATPase domain"/>
    <property type="match status" value="2"/>
</dbReference>
<dbReference type="InterPro" id="IPR029047">
    <property type="entry name" value="HSP70_peptide-bd_sf"/>
</dbReference>
<evidence type="ECO:0000313" key="5">
    <source>
        <dbReference type="EMBL" id="KAK3235617.1"/>
    </source>
</evidence>
<gene>
    <name evidence="5" type="ORF">CYMTET_54189</name>
</gene>
<dbReference type="SUPFAM" id="SSF100920">
    <property type="entry name" value="Heat shock protein 70kD (HSP70), peptide-binding domain"/>
    <property type="match status" value="1"/>
</dbReference>
<protein>
    <submittedName>
        <fullName evidence="5">Heat shock 70 kDa protein A</fullName>
    </submittedName>
</protein>
<dbReference type="InterPro" id="IPR043129">
    <property type="entry name" value="ATPase_NBD"/>
</dbReference>
<dbReference type="Pfam" id="PF00012">
    <property type="entry name" value="HSP70"/>
    <property type="match status" value="1"/>
</dbReference>
<dbReference type="PANTHER" id="PTHR19375">
    <property type="entry name" value="HEAT SHOCK PROTEIN 70KDA"/>
    <property type="match status" value="1"/>
</dbReference>
<organism evidence="5 6">
    <name type="scientific">Cymbomonas tetramitiformis</name>
    <dbReference type="NCBI Taxonomy" id="36881"/>
    <lineage>
        <taxon>Eukaryota</taxon>
        <taxon>Viridiplantae</taxon>
        <taxon>Chlorophyta</taxon>
        <taxon>Pyramimonadophyceae</taxon>
        <taxon>Pyramimonadales</taxon>
        <taxon>Pyramimonadaceae</taxon>
        <taxon>Cymbomonas</taxon>
    </lineage>
</organism>
<dbReference type="FunFam" id="3.30.30.30:FF:000001">
    <property type="entry name" value="heat shock 70 kDa protein-like"/>
    <property type="match status" value="1"/>
</dbReference>
<keyword evidence="6" id="KW-1185">Reference proteome</keyword>
<dbReference type="Gene3D" id="3.30.30.30">
    <property type="match status" value="1"/>
</dbReference>
<dbReference type="Gene3D" id="3.90.640.10">
    <property type="entry name" value="Actin, Chain A, domain 4"/>
    <property type="match status" value="1"/>
</dbReference>
<dbReference type="FunFam" id="2.60.34.10:FF:000002">
    <property type="entry name" value="Heat shock 70 kDa"/>
    <property type="match status" value="1"/>
</dbReference>
<keyword evidence="3 4" id="KW-0067">ATP-binding</keyword>
<name>A0AAE0BH80_9CHLO</name>
<keyword evidence="2 4" id="KW-0547">Nucleotide-binding</keyword>
<comment type="caution">
    <text evidence="5">The sequence shown here is derived from an EMBL/GenBank/DDBJ whole genome shotgun (WGS) entry which is preliminary data.</text>
</comment>
<dbReference type="InterPro" id="IPR013126">
    <property type="entry name" value="Hsp_70_fam"/>
</dbReference>
<evidence type="ECO:0000256" key="1">
    <source>
        <dbReference type="ARBA" id="ARBA00007381"/>
    </source>
</evidence>
<evidence type="ECO:0000256" key="2">
    <source>
        <dbReference type="ARBA" id="ARBA00022741"/>
    </source>
</evidence>
<evidence type="ECO:0000256" key="4">
    <source>
        <dbReference type="RuleBase" id="RU003322"/>
    </source>
</evidence>
<dbReference type="FunFam" id="3.90.640.10:FF:000134">
    <property type="entry name" value="Heat shock cognate 71 kDa protein"/>
    <property type="match status" value="1"/>
</dbReference>
<dbReference type="GO" id="GO:0005524">
    <property type="term" value="F:ATP binding"/>
    <property type="evidence" value="ECO:0007669"/>
    <property type="project" value="UniProtKB-KW"/>
</dbReference>
<dbReference type="EMBL" id="LGRX02035261">
    <property type="protein sequence ID" value="KAK3235617.1"/>
    <property type="molecule type" value="Genomic_DNA"/>
</dbReference>
<dbReference type="Proteomes" id="UP001190700">
    <property type="component" value="Unassembled WGS sequence"/>
</dbReference>
<sequence length="543" mass="59674">MSAVGVDLGSTYSRVGVWRNDGVDIIANVKSCVTFTDTETAIGDATGSQKAGNLRNTIFGMKRLVGRNFGDAEVQADCKLWPFTVKGGDAGKPLLQVEYKGEETKFSPEEISSMILGNVKEASEAFLGNKVTHAVVTVPAYFNDSQRQATKEVASMAGLKCMRILNEPYAAAMAYGLDKTGGGERNILTFDLGGNALDVSLLTVDDGIFEVKANTRDPHLGGRDFDRHLVQHIVQEFNLKYRKDISGNQLALQQLGIVCERAKRALSSAEEASIEVHQIEGVDLKTSHIRMQFEEINCDLFHRCLQTVEKCLIEAKIDKASVHDIVLVGGSTLIPRVQTLLTEFFDGKELCKSINPEEVVAHGAAILAATLCYTNDESSERLRNYLMLDVTTLSLGIETAGGVMTTVIARNETMPIKQELVFSTHEDDQPGVLIQVFEGERSLTRNNKLLGAFELSDIPLAPRGVPQITVCFDIDANGVVNVSAHEKSTGQQNMIAIANDQGRLSKEDAEHMLQDAERHRYEDEEERRKVEVKNTLANFAYNT</sequence>
<dbReference type="Gene3D" id="2.60.34.10">
    <property type="entry name" value="Substrate Binding Domain Of DNAk, Chain A, domain 1"/>
    <property type="match status" value="1"/>
</dbReference>
<evidence type="ECO:0000313" key="6">
    <source>
        <dbReference type="Proteomes" id="UP001190700"/>
    </source>
</evidence>
<reference evidence="5 6" key="1">
    <citation type="journal article" date="2015" name="Genome Biol. Evol.">
        <title>Comparative Genomics of a Bacterivorous Green Alga Reveals Evolutionary Causalities and Consequences of Phago-Mixotrophic Mode of Nutrition.</title>
        <authorList>
            <person name="Burns J.A."/>
            <person name="Paasch A."/>
            <person name="Narechania A."/>
            <person name="Kim E."/>
        </authorList>
    </citation>
    <scope>NUCLEOTIDE SEQUENCE [LARGE SCALE GENOMIC DNA]</scope>
    <source>
        <strain evidence="5 6">PLY_AMNH</strain>
    </source>
</reference>
<dbReference type="AlphaFoldDB" id="A0AAE0BH80"/>
<evidence type="ECO:0000256" key="3">
    <source>
        <dbReference type="ARBA" id="ARBA00022840"/>
    </source>
</evidence>